<dbReference type="GO" id="GO:0005886">
    <property type="term" value="C:plasma membrane"/>
    <property type="evidence" value="ECO:0007669"/>
    <property type="project" value="UniProtKB-SubCell"/>
</dbReference>
<evidence type="ECO:0000256" key="8">
    <source>
        <dbReference type="ARBA" id="ARBA00022967"/>
    </source>
</evidence>
<evidence type="ECO:0000313" key="11">
    <source>
        <dbReference type="Proteomes" id="UP000255050"/>
    </source>
</evidence>
<gene>
    <name evidence="10" type="primary">rbsA_7</name>
    <name evidence="10" type="ORF">NCTC11694_03447</name>
</gene>
<evidence type="ECO:0000313" key="10">
    <source>
        <dbReference type="EMBL" id="STR42235.1"/>
    </source>
</evidence>
<comment type="caution">
    <text evidence="10">The sequence shown here is derived from an EMBL/GenBank/DDBJ whole genome shotgun (WGS) entry which is preliminary data.</text>
</comment>
<dbReference type="EC" id="3.6.3.17" evidence="10"/>
<dbReference type="InterPro" id="IPR003593">
    <property type="entry name" value="AAA+_ATPase"/>
</dbReference>
<dbReference type="InterPro" id="IPR049716">
    <property type="entry name" value="YtfR-like"/>
</dbReference>
<evidence type="ECO:0000256" key="4">
    <source>
        <dbReference type="ARBA" id="ARBA00022597"/>
    </source>
</evidence>
<keyword evidence="10" id="KW-0378">Hydrolase</keyword>
<evidence type="ECO:0000256" key="6">
    <source>
        <dbReference type="ARBA" id="ARBA00022741"/>
    </source>
</evidence>
<dbReference type="EMBL" id="UGJR01000002">
    <property type="protein sequence ID" value="STR42235.1"/>
    <property type="molecule type" value="Genomic_DNA"/>
</dbReference>
<evidence type="ECO:0000256" key="5">
    <source>
        <dbReference type="ARBA" id="ARBA00022737"/>
    </source>
</evidence>
<dbReference type="AlphaFoldDB" id="A0A7H4M1F9"/>
<evidence type="ECO:0000256" key="9">
    <source>
        <dbReference type="ARBA" id="ARBA00023136"/>
    </source>
</evidence>
<dbReference type="SMART" id="SM00382">
    <property type="entry name" value="AAA"/>
    <property type="match status" value="2"/>
</dbReference>
<evidence type="ECO:0000256" key="1">
    <source>
        <dbReference type="ARBA" id="ARBA00004417"/>
    </source>
</evidence>
<dbReference type="NCBIfam" id="NF041861">
    <property type="entry name" value="YtfR_transport"/>
    <property type="match status" value="1"/>
</dbReference>
<dbReference type="FunFam" id="3.40.50.300:FF:000127">
    <property type="entry name" value="Ribose import ATP-binding protein RbsA"/>
    <property type="match status" value="1"/>
</dbReference>
<evidence type="ECO:0000256" key="2">
    <source>
        <dbReference type="ARBA" id="ARBA00022448"/>
    </source>
</evidence>
<dbReference type="PANTHER" id="PTHR43790:SF9">
    <property type="entry name" value="GALACTOFURANOSE TRANSPORTER ATP-BINDING PROTEIN YTFR"/>
    <property type="match status" value="1"/>
</dbReference>
<dbReference type="SUPFAM" id="SSF52540">
    <property type="entry name" value="P-loop containing nucleoside triphosphate hydrolases"/>
    <property type="match status" value="2"/>
</dbReference>
<proteinExistence type="predicted"/>
<dbReference type="PROSITE" id="PS00211">
    <property type="entry name" value="ABC_TRANSPORTER_1"/>
    <property type="match status" value="1"/>
</dbReference>
<comment type="subcellular location">
    <subcellularLocation>
        <location evidence="1">Cell inner membrane</location>
        <topology evidence="1">Peripheral membrane protein</topology>
    </subcellularLocation>
</comment>
<protein>
    <submittedName>
        <fullName evidence="10">Sugar ABC transport system</fullName>
        <ecNumber evidence="10">3.6.3.17</ecNumber>
    </submittedName>
</protein>
<dbReference type="Proteomes" id="UP000255050">
    <property type="component" value="Unassembled WGS sequence"/>
</dbReference>
<keyword evidence="9" id="KW-0472">Membrane</keyword>
<dbReference type="Gene3D" id="3.40.50.300">
    <property type="entry name" value="P-loop containing nucleotide triphosphate hydrolases"/>
    <property type="match status" value="2"/>
</dbReference>
<dbReference type="InterPro" id="IPR017871">
    <property type="entry name" value="ABC_transporter-like_CS"/>
</dbReference>
<keyword evidence="5" id="KW-0677">Repeat</keyword>
<dbReference type="CDD" id="cd03215">
    <property type="entry name" value="ABC_Carb_Monos_II"/>
    <property type="match status" value="1"/>
</dbReference>
<keyword evidence="2" id="KW-0813">Transport</keyword>
<dbReference type="PROSITE" id="PS50893">
    <property type="entry name" value="ABC_TRANSPORTER_2"/>
    <property type="match status" value="2"/>
</dbReference>
<sequence>MSPVAKARLISLSSHRGEGKGEGESMNGELHQEILRTEGLSKFFPGVKALDNVNFSLRRGEIMALLGENGAGKSTLIKALTGVYHADRGAIWLEGREIAPKNTAHAQQLGIGTVYQEVNLLPNMSVADNLFIGREPRRFGLLRRKEMEKRATALMASYGFSLDVREPLNRFSVAMQQIVAICRAIDLSAKVLILDEPTASLDTQEVEMLFTLMRQLRDSGVSLIFVTHFLDQVYAVSDRITVLRNGGFVGCRETRELPQIELVKMMLGRELEHNALQRAGRTLLSDKPVAAFEDFGKKGTIAPFSLQVRPGEIVGLAGLLGSGRTETAEVIFGIKPADSGKAWIKGKPQTLRSPHQASCLGIGFCPEDRKTDGIIAAASVRENIVLALQAQRGWLRPIGRREQNEIAERFIRQLGIRTPSAEQPIEFLSGGNQQKVLLSRWLLTKPQFLILDEPTRGIDVGAHAEIIRLIETLCADGLALLVISSELEELVGYADRVIIMRDRQQVAELALSELSVPAIMNAIAA</sequence>
<organism evidence="10 11">
    <name type="scientific">Klebsiella michiganensis</name>
    <dbReference type="NCBI Taxonomy" id="1134687"/>
    <lineage>
        <taxon>Bacteria</taxon>
        <taxon>Pseudomonadati</taxon>
        <taxon>Pseudomonadota</taxon>
        <taxon>Gammaproteobacteria</taxon>
        <taxon>Enterobacterales</taxon>
        <taxon>Enterobacteriaceae</taxon>
        <taxon>Klebsiella/Raoultella group</taxon>
        <taxon>Klebsiella</taxon>
    </lineage>
</organism>
<dbReference type="Pfam" id="PF00005">
    <property type="entry name" value="ABC_tran"/>
    <property type="match status" value="2"/>
</dbReference>
<dbReference type="CDD" id="cd03216">
    <property type="entry name" value="ABC_Carb_Monos_I"/>
    <property type="match status" value="1"/>
</dbReference>
<accession>A0A7H4M1F9</accession>
<keyword evidence="4" id="KW-0762">Sugar transport</keyword>
<dbReference type="GO" id="GO:0005524">
    <property type="term" value="F:ATP binding"/>
    <property type="evidence" value="ECO:0007669"/>
    <property type="project" value="UniProtKB-KW"/>
</dbReference>
<dbReference type="InterPro" id="IPR003439">
    <property type="entry name" value="ABC_transporter-like_ATP-bd"/>
</dbReference>
<keyword evidence="7" id="KW-0067">ATP-binding</keyword>
<name>A0A7H4M1F9_9ENTR</name>
<keyword evidence="3" id="KW-1003">Cell membrane</keyword>
<reference evidence="10 11" key="1">
    <citation type="submission" date="2018-06" db="EMBL/GenBank/DDBJ databases">
        <authorList>
            <consortium name="Pathogen Informatics"/>
            <person name="Doyle S."/>
        </authorList>
    </citation>
    <scope>NUCLEOTIDE SEQUENCE [LARGE SCALE GENOMIC DNA]</scope>
    <source>
        <strain evidence="10 11">NCTC11694</strain>
    </source>
</reference>
<keyword evidence="8" id="KW-1278">Translocase</keyword>
<dbReference type="GO" id="GO:0016887">
    <property type="term" value="F:ATP hydrolysis activity"/>
    <property type="evidence" value="ECO:0007669"/>
    <property type="project" value="InterPro"/>
</dbReference>
<evidence type="ECO:0000256" key="3">
    <source>
        <dbReference type="ARBA" id="ARBA00022475"/>
    </source>
</evidence>
<dbReference type="InterPro" id="IPR050107">
    <property type="entry name" value="ABC_carbohydrate_import_ATPase"/>
</dbReference>
<keyword evidence="6" id="KW-0547">Nucleotide-binding</keyword>
<evidence type="ECO:0000256" key="7">
    <source>
        <dbReference type="ARBA" id="ARBA00022840"/>
    </source>
</evidence>
<dbReference type="PANTHER" id="PTHR43790">
    <property type="entry name" value="CARBOHYDRATE TRANSPORT ATP-BINDING PROTEIN MG119-RELATED"/>
    <property type="match status" value="1"/>
</dbReference>
<dbReference type="InterPro" id="IPR027417">
    <property type="entry name" value="P-loop_NTPase"/>
</dbReference>